<evidence type="ECO:0000256" key="4">
    <source>
        <dbReference type="ARBA" id="ARBA00022801"/>
    </source>
</evidence>
<dbReference type="Gene3D" id="1.10.10.10">
    <property type="entry name" value="Winged helix-like DNA-binding domain superfamily/Winged helix DNA-binding domain"/>
    <property type="match status" value="2"/>
</dbReference>
<evidence type="ECO:0000256" key="2">
    <source>
        <dbReference type="ARBA" id="ARBA00022737"/>
    </source>
</evidence>
<dbReference type="PROSITE" id="PS51194">
    <property type="entry name" value="HELICASE_CTER"/>
    <property type="match status" value="2"/>
</dbReference>
<dbReference type="GO" id="GO:0004386">
    <property type="term" value="F:helicase activity"/>
    <property type="evidence" value="ECO:0007669"/>
    <property type="project" value="UniProtKB-KW"/>
</dbReference>
<dbReference type="InterPro" id="IPR041094">
    <property type="entry name" value="Brr2_helicase_PWI"/>
</dbReference>
<protein>
    <recommendedName>
        <fullName evidence="7">U5 small nuclear ribonucleoprotein 200 kDa helicase</fullName>
    </recommendedName>
</protein>
<keyword evidence="3" id="KW-0547">Nucleotide-binding</keyword>
<dbReference type="Gene3D" id="3.40.50.300">
    <property type="entry name" value="P-loop containing nucleotide triphosphate hydrolases"/>
    <property type="match status" value="4"/>
</dbReference>
<dbReference type="Pfam" id="PF00270">
    <property type="entry name" value="DEAD"/>
    <property type="match status" value="2"/>
</dbReference>
<evidence type="ECO:0000259" key="8">
    <source>
        <dbReference type="PROSITE" id="PS51192"/>
    </source>
</evidence>
<comment type="similarity">
    <text evidence="1">Belongs to the helicase family. SKI2 subfamily.</text>
</comment>
<dbReference type="PANTHER" id="PTHR47961:SF13">
    <property type="entry name" value="ACTIVATING SIGNAL COINTEGRATOR 1 COMPLEX SUBUNIT 3"/>
    <property type="match status" value="1"/>
</dbReference>
<dbReference type="FunFam" id="3.40.50.300:FF:000198">
    <property type="entry name" value="Activating signal cointegrator 1 complex subunit"/>
    <property type="match status" value="1"/>
</dbReference>
<dbReference type="InterPro" id="IPR011545">
    <property type="entry name" value="DEAD/DEAH_box_helicase_dom"/>
</dbReference>
<dbReference type="Pfam" id="PF02889">
    <property type="entry name" value="Sec63"/>
    <property type="match status" value="2"/>
</dbReference>
<dbReference type="PANTHER" id="PTHR47961">
    <property type="entry name" value="DNA POLYMERASE THETA, PUTATIVE (AFU_ORTHOLOGUE AFUA_1G05260)-RELATED"/>
    <property type="match status" value="1"/>
</dbReference>
<reference evidence="10" key="1">
    <citation type="submission" date="2021-09" db="EMBL/GenBank/DDBJ databases">
        <authorList>
            <consortium name="AG Swart"/>
            <person name="Singh M."/>
            <person name="Singh A."/>
            <person name="Seah K."/>
            <person name="Emmerich C."/>
        </authorList>
    </citation>
    <scope>NUCLEOTIDE SEQUENCE</scope>
    <source>
        <strain evidence="10">ATCC30299</strain>
    </source>
</reference>
<dbReference type="SMART" id="SM00973">
    <property type="entry name" value="Sec63"/>
    <property type="match status" value="2"/>
</dbReference>
<dbReference type="GO" id="GO:0016787">
    <property type="term" value="F:hydrolase activity"/>
    <property type="evidence" value="ECO:0007669"/>
    <property type="project" value="UniProtKB-KW"/>
</dbReference>
<dbReference type="FunFam" id="3.40.50.300:FF:003287">
    <property type="entry name" value="U5 small nuclear ribonucleoprotein 200 kDa helicase"/>
    <property type="match status" value="1"/>
</dbReference>
<dbReference type="FunFam" id="3.40.50.300:FF:000231">
    <property type="entry name" value="Activating signal cointegrator 1 complex subunit 3"/>
    <property type="match status" value="1"/>
</dbReference>
<dbReference type="InterPro" id="IPR036388">
    <property type="entry name" value="WH-like_DNA-bd_sf"/>
</dbReference>
<dbReference type="FunFam" id="3.40.50.300:FF:000062">
    <property type="entry name" value="U5 small nuclear ribonucleoprotein helicase"/>
    <property type="match status" value="1"/>
</dbReference>
<evidence type="ECO:0000259" key="9">
    <source>
        <dbReference type="PROSITE" id="PS51194"/>
    </source>
</evidence>
<dbReference type="Gene3D" id="1.10.3380.10">
    <property type="entry name" value="Sec63 N-terminal domain-like domain"/>
    <property type="match status" value="2"/>
</dbReference>
<dbReference type="PROSITE" id="PS51192">
    <property type="entry name" value="HELICASE_ATP_BIND_1"/>
    <property type="match status" value="2"/>
</dbReference>
<dbReference type="PIRSF" id="PIRSF039073">
    <property type="entry name" value="BRR2"/>
    <property type="match status" value="1"/>
</dbReference>
<sequence>MWQKSKKWSMKIGSASKDQAKEKELFKDLYMQATVLNPDVLRSPEIALKVLNMLISNQSLDQIQSELVDLLGFDCIEIVGKMLESREAIVKSVKALESTKPSDKGKFSSNIIIKKESEIQFEKEMRKGAKRNKNTTKSDTGILLDLGFDENFLKNEEQIKEDEDMEQFTSQLEGGSGFQNKALPSTLYEIQEKYYTEQVLPAIPKAAVSKDHLIPIEAFEEWCRPAFAGISHLNPMQTQVFEATYFTNDNVLVSAPTGAGKTNIALMAVMRVLKNAMDENGTISEPFKIIYVAPMKALAAEVTDKFSSRLKYLGIFVRELTGDMQLTRIEMARTHIIVTTPEKWDVVTRKSESIAPLVKLLILDEIHLLDDERGPVLESLVARTLRQVESSQSSIRIVALSATLPNYYDVASFLRVPDNACFYFDGSYRPVPLEQRFISVKSVVNKQQQQNMMLEACYDKVLEQVRNDQQVMVFVHSRRDTIKTAEGLLNLAVLNGEVGDFDCCYSLASKKEVEKSKNRDLRNLFEHGFGIHNAGMLRKDRNLTEKLFKEKNLKVLVCTATLAWGVNLPAHCVVIKGTEIYDTNAGDFRDIGVLDVQQIFGRAGRPDYDTSGLAIIITTVQKMPKYLEMLVFQRPIESKFLTNLKDALNAEVSLGTVTNLQEAMRWLTYTYFYVRVKKSPLTYGFSLDESKTPQLLSLNIEKRIIEASKALNIFKMVRYGENNYTMSTTALGRIASNFYIRAETIEVFNETLKPALTDDEIYRMFCECSEFKQIKQREEELIDLNILVNEVSGNWIELKKEDACTTYGKVICLMYAYLIGYPIEAFSLVADMAYIVQNGVRILRGLFEICMKRYWSYMAERLLKISKMLDRRVMDWMSPLRQFSTFGNLGGYTASTSSSFFQGGYISDELVQKIESLGITIERIKEYELNELSLLLRRDESAKSAKQFASYLPILDLDPTLQPITGNIIKVHLEISPDFTWRERWHGQSQGYWIWVDDGHDILHFEYFVLHLKALLKDEKPTVTFAIPIHKQRAGDLFYIRCFNDHWYGADTIVPIEIDQSLLPSEETLHTELLDLNPLPKSALQNATFESLYKFQFFNPIQTQTFHTLYHHDTNALVGAPTGSGKTIIAEIAMFRVFSQTPDKKIIYIAPLKALAKERLRDWNVRLVGIGKKVVELTGDYTPDINALNAADVLVTTPEKWDGISRNWQHREYVQKVALVVIDEIHLLGQDRGPVLEVIVSRMRYMSSQINSNVRIIGLSTALANAHDLGNWLGIEKPGFFNFKPSVRPVPLQVHVDGFPEKAYCPRMATMNKPAFNAIMSYSPKKPTLIFVSSRRQTRLTAFDLIAHCSAQLGSSTGFLQIPGEEMDMIIRRIKDSNLRHALMFGIGIHHAGLAESDRTTVEELFANERILILVTTSTLAWGVNFPAHLVIIKGTEFYDAKEKRYVDFPITDVLQMMGRAGRPQFDDNGIVCIYAQEEKRNFLKTFLYQPFPVESSLADQLPDHINAEVAAGTLTSRAACINYLTWTYYFRRLTKNPAYYNLHDTTAEGVNEFLTGLIDSVLGKLAESKCIELEDGFIQPLPMGHIASFYYVTHKTVKILSDQLTGTAHSFEDLIKIISRVPEFSEVPVRHNEDNLNEELSRLVPLPVDQKSLDSPYTKTNLLLQAHFSRVPLPIIDYMTDTKLVMDQCIRILFAMVDISSQVGSLETTLKIMTLTQMVSQGQWYYNSSLLNLPGMNHNRIHALYHSIYNIETLAQLVEMDFKEINKILDDLGFNMSNTEKNQLFTALKGLPLIGLEWTVDEGVKEESLWEEDTHFEPGSIVPVKITIEKAKKNISKRPVFNRTGRMTEIGFWVMVGCKKNDQVLAIKRFQLPNKHFTSFNLNIQVPNDPNMQIYLICDSYVGLDQQYALK</sequence>
<dbReference type="InterPro" id="IPR004179">
    <property type="entry name" value="Sec63-dom"/>
</dbReference>
<evidence type="ECO:0000256" key="6">
    <source>
        <dbReference type="ARBA" id="ARBA00022840"/>
    </source>
</evidence>
<dbReference type="SUPFAM" id="SSF81296">
    <property type="entry name" value="E set domains"/>
    <property type="match status" value="1"/>
</dbReference>
<dbReference type="SMART" id="SM00382">
    <property type="entry name" value="AAA"/>
    <property type="match status" value="2"/>
</dbReference>
<dbReference type="InterPro" id="IPR027417">
    <property type="entry name" value="P-loop_NTPase"/>
</dbReference>
<dbReference type="GO" id="GO:0003676">
    <property type="term" value="F:nucleic acid binding"/>
    <property type="evidence" value="ECO:0007669"/>
    <property type="project" value="InterPro"/>
</dbReference>
<dbReference type="InterPro" id="IPR057842">
    <property type="entry name" value="WH_MER3"/>
</dbReference>
<dbReference type="SMART" id="SM00490">
    <property type="entry name" value="HELICc"/>
    <property type="match status" value="2"/>
</dbReference>
<dbReference type="FunFam" id="1.10.3380.10:FF:000002">
    <property type="entry name" value="Activating signal cointegrator 1 complex subunit 3"/>
    <property type="match status" value="1"/>
</dbReference>
<dbReference type="InterPro" id="IPR014756">
    <property type="entry name" value="Ig_E-set"/>
</dbReference>
<feature type="domain" description="Helicase ATP-binding" evidence="8">
    <location>
        <begin position="242"/>
        <end position="422"/>
    </location>
</feature>
<dbReference type="FunFam" id="1.10.10.10:FF:000012">
    <property type="entry name" value="U5 small nuclear ribonucleoprotein helicase"/>
    <property type="match status" value="1"/>
</dbReference>
<evidence type="ECO:0000256" key="5">
    <source>
        <dbReference type="ARBA" id="ARBA00022806"/>
    </source>
</evidence>
<gene>
    <name evidence="10" type="ORF">BSTOLATCC_MIC51102</name>
</gene>
<dbReference type="Pfam" id="PF18149">
    <property type="entry name" value="Helicase_PWI"/>
    <property type="match status" value="1"/>
</dbReference>
<keyword evidence="2" id="KW-0677">Repeat</keyword>
<feature type="domain" description="Helicase C-terminal" evidence="9">
    <location>
        <begin position="453"/>
        <end position="664"/>
    </location>
</feature>
<keyword evidence="11" id="KW-1185">Reference proteome</keyword>
<dbReference type="InterPro" id="IPR050474">
    <property type="entry name" value="Hel308_SKI2-like"/>
</dbReference>
<evidence type="ECO:0000256" key="1">
    <source>
        <dbReference type="ARBA" id="ARBA00010140"/>
    </source>
</evidence>
<dbReference type="Pfam" id="PF00271">
    <property type="entry name" value="Helicase_C"/>
    <property type="match status" value="2"/>
</dbReference>
<dbReference type="InterPro" id="IPR001650">
    <property type="entry name" value="Helicase_C-like"/>
</dbReference>
<dbReference type="SUPFAM" id="SSF46785">
    <property type="entry name" value="Winged helix' DNA-binding domain"/>
    <property type="match status" value="2"/>
</dbReference>
<comment type="caution">
    <text evidence="10">The sequence shown here is derived from an EMBL/GenBank/DDBJ whole genome shotgun (WGS) entry which is preliminary data.</text>
</comment>
<dbReference type="Proteomes" id="UP001162131">
    <property type="component" value="Unassembled WGS sequence"/>
</dbReference>
<keyword evidence="5" id="KW-0347">Helicase</keyword>
<dbReference type="EMBL" id="CAJZBQ010000051">
    <property type="protein sequence ID" value="CAG9330517.1"/>
    <property type="molecule type" value="Genomic_DNA"/>
</dbReference>
<feature type="domain" description="Helicase C-terminal" evidence="9">
    <location>
        <begin position="1315"/>
        <end position="1510"/>
    </location>
</feature>
<evidence type="ECO:0000256" key="3">
    <source>
        <dbReference type="ARBA" id="ARBA00022741"/>
    </source>
</evidence>
<evidence type="ECO:0000313" key="11">
    <source>
        <dbReference type="Proteomes" id="UP001162131"/>
    </source>
</evidence>
<dbReference type="InterPro" id="IPR036390">
    <property type="entry name" value="WH_DNA-bd_sf"/>
</dbReference>
<dbReference type="GO" id="GO:0005524">
    <property type="term" value="F:ATP binding"/>
    <property type="evidence" value="ECO:0007669"/>
    <property type="project" value="UniProtKB-KW"/>
</dbReference>
<dbReference type="FunFam" id="1.10.10.10:FF:000024">
    <property type="entry name" value="U5 small nuclear ribonucleoprotein helicase"/>
    <property type="match status" value="1"/>
</dbReference>
<proteinExistence type="inferred from homology"/>
<feature type="domain" description="Helicase ATP-binding" evidence="8">
    <location>
        <begin position="1107"/>
        <end position="1281"/>
    </location>
</feature>
<evidence type="ECO:0000256" key="7">
    <source>
        <dbReference type="ARBA" id="ARBA00034541"/>
    </source>
</evidence>
<keyword evidence="6" id="KW-0067">ATP-binding</keyword>
<dbReference type="InterPro" id="IPR003593">
    <property type="entry name" value="AAA+_ATPase"/>
</dbReference>
<dbReference type="InterPro" id="IPR014001">
    <property type="entry name" value="Helicase_ATP-bd"/>
</dbReference>
<dbReference type="InterPro" id="IPR035892">
    <property type="entry name" value="C2_domain_sf"/>
</dbReference>
<dbReference type="SUPFAM" id="SSF158702">
    <property type="entry name" value="Sec63 N-terminal domain-like"/>
    <property type="match status" value="2"/>
</dbReference>
<keyword evidence="4" id="KW-0378">Hydrolase</keyword>
<name>A0AAU9KBF5_9CILI</name>
<dbReference type="SMART" id="SM00487">
    <property type="entry name" value="DEXDc"/>
    <property type="match status" value="2"/>
</dbReference>
<accession>A0AAU9KBF5</accession>
<organism evidence="10 11">
    <name type="scientific">Blepharisma stoltei</name>
    <dbReference type="NCBI Taxonomy" id="1481888"/>
    <lineage>
        <taxon>Eukaryota</taxon>
        <taxon>Sar</taxon>
        <taxon>Alveolata</taxon>
        <taxon>Ciliophora</taxon>
        <taxon>Postciliodesmatophora</taxon>
        <taxon>Heterotrichea</taxon>
        <taxon>Heterotrichida</taxon>
        <taxon>Blepharismidae</taxon>
        <taxon>Blepharisma</taxon>
    </lineage>
</organism>
<dbReference type="Gene3D" id="2.60.40.150">
    <property type="entry name" value="C2 domain"/>
    <property type="match status" value="2"/>
</dbReference>
<evidence type="ECO:0000313" key="10">
    <source>
        <dbReference type="EMBL" id="CAG9330517.1"/>
    </source>
</evidence>
<dbReference type="GO" id="GO:0006397">
    <property type="term" value="P:mRNA processing"/>
    <property type="evidence" value="ECO:0007669"/>
    <property type="project" value="UniProtKB-ARBA"/>
</dbReference>
<dbReference type="CDD" id="cd18795">
    <property type="entry name" value="SF2_C_Ski2"/>
    <property type="match status" value="2"/>
</dbReference>
<dbReference type="Pfam" id="PF23445">
    <property type="entry name" value="WHD_SNRNP200"/>
    <property type="match status" value="2"/>
</dbReference>
<dbReference type="SUPFAM" id="SSF52540">
    <property type="entry name" value="P-loop containing nucleoside triphosphate hydrolases"/>
    <property type="match status" value="3"/>
</dbReference>